<evidence type="ECO:0000313" key="2">
    <source>
        <dbReference type="EMBL" id="MEQ2232358.1"/>
    </source>
</evidence>
<name>A0ABV0TL65_9TELE</name>
<feature type="region of interest" description="Disordered" evidence="1">
    <location>
        <begin position="1"/>
        <end position="25"/>
    </location>
</feature>
<accession>A0ABV0TL65</accession>
<reference evidence="2 3" key="1">
    <citation type="submission" date="2021-06" db="EMBL/GenBank/DDBJ databases">
        <authorList>
            <person name="Palmer J.M."/>
        </authorList>
    </citation>
    <scope>NUCLEOTIDE SEQUENCE [LARGE SCALE GENOMIC DNA]</scope>
    <source>
        <strain evidence="3">if_2019</strain>
        <tissue evidence="2">Muscle</tissue>
    </source>
</reference>
<proteinExistence type="predicted"/>
<dbReference type="Proteomes" id="UP001482620">
    <property type="component" value="Unassembled WGS sequence"/>
</dbReference>
<keyword evidence="3" id="KW-1185">Reference proteome</keyword>
<sequence>MRRQELGSSMMRQRTEELRGPPSETLFPLSSPLSTHATLNLACMVILLQEETSLLEHRGLEKAEKDRVKVERMLFQNCKGVRFGKTEDPRMPTARHLN</sequence>
<protein>
    <submittedName>
        <fullName evidence="2">Uncharacterized protein</fullName>
    </submittedName>
</protein>
<organism evidence="2 3">
    <name type="scientific">Ilyodon furcidens</name>
    <name type="common">goldbreast splitfin</name>
    <dbReference type="NCBI Taxonomy" id="33524"/>
    <lineage>
        <taxon>Eukaryota</taxon>
        <taxon>Metazoa</taxon>
        <taxon>Chordata</taxon>
        <taxon>Craniata</taxon>
        <taxon>Vertebrata</taxon>
        <taxon>Euteleostomi</taxon>
        <taxon>Actinopterygii</taxon>
        <taxon>Neopterygii</taxon>
        <taxon>Teleostei</taxon>
        <taxon>Neoteleostei</taxon>
        <taxon>Acanthomorphata</taxon>
        <taxon>Ovalentaria</taxon>
        <taxon>Atherinomorphae</taxon>
        <taxon>Cyprinodontiformes</taxon>
        <taxon>Goodeidae</taxon>
        <taxon>Ilyodon</taxon>
    </lineage>
</organism>
<feature type="non-terminal residue" evidence="2">
    <location>
        <position position="98"/>
    </location>
</feature>
<gene>
    <name evidence="2" type="ORF">ILYODFUR_010377</name>
</gene>
<evidence type="ECO:0000313" key="3">
    <source>
        <dbReference type="Proteomes" id="UP001482620"/>
    </source>
</evidence>
<comment type="caution">
    <text evidence="2">The sequence shown here is derived from an EMBL/GenBank/DDBJ whole genome shotgun (WGS) entry which is preliminary data.</text>
</comment>
<feature type="compositionally biased region" description="Polar residues" evidence="1">
    <location>
        <begin position="1"/>
        <end position="12"/>
    </location>
</feature>
<dbReference type="EMBL" id="JAHRIQ010035508">
    <property type="protein sequence ID" value="MEQ2232358.1"/>
    <property type="molecule type" value="Genomic_DNA"/>
</dbReference>
<evidence type="ECO:0000256" key="1">
    <source>
        <dbReference type="SAM" id="MobiDB-lite"/>
    </source>
</evidence>